<dbReference type="AlphaFoldDB" id="A0A8J2YEV6"/>
<evidence type="ECO:0000256" key="1">
    <source>
        <dbReference type="ARBA" id="ARBA00004442"/>
    </source>
</evidence>
<dbReference type="EMBL" id="BMCP01000001">
    <property type="protein sequence ID" value="GGE29555.1"/>
    <property type="molecule type" value="Genomic_DNA"/>
</dbReference>
<dbReference type="RefSeq" id="WP_188407979.1">
    <property type="nucleotide sequence ID" value="NZ_BMCP01000001.1"/>
</dbReference>
<keyword evidence="5" id="KW-0998">Cell outer membrane</keyword>
<feature type="chain" id="PRO_5035240457" description="MipA/OmpV family protein" evidence="6">
    <location>
        <begin position="26"/>
        <end position="276"/>
    </location>
</feature>
<evidence type="ECO:0000256" key="3">
    <source>
        <dbReference type="ARBA" id="ARBA00022729"/>
    </source>
</evidence>
<comment type="caution">
    <text evidence="7">The sequence shown here is derived from an EMBL/GenBank/DDBJ whole genome shotgun (WGS) entry which is preliminary data.</text>
</comment>
<dbReference type="GO" id="GO:0009279">
    <property type="term" value="C:cell outer membrane"/>
    <property type="evidence" value="ECO:0007669"/>
    <property type="project" value="UniProtKB-SubCell"/>
</dbReference>
<evidence type="ECO:0000313" key="8">
    <source>
        <dbReference type="Proteomes" id="UP000602745"/>
    </source>
</evidence>
<keyword evidence="8" id="KW-1185">Reference proteome</keyword>
<dbReference type="PANTHER" id="PTHR38776:SF1">
    <property type="entry name" value="MLTA-INTERACTING PROTEIN-RELATED"/>
    <property type="match status" value="1"/>
</dbReference>
<evidence type="ECO:0000256" key="2">
    <source>
        <dbReference type="ARBA" id="ARBA00005722"/>
    </source>
</evidence>
<reference evidence="7" key="2">
    <citation type="submission" date="2020-09" db="EMBL/GenBank/DDBJ databases">
        <authorList>
            <person name="Sun Q."/>
            <person name="Sedlacek I."/>
        </authorList>
    </citation>
    <scope>NUCLEOTIDE SEQUENCE</scope>
    <source>
        <strain evidence="7">CCM 7684</strain>
    </source>
</reference>
<feature type="signal peptide" evidence="6">
    <location>
        <begin position="1"/>
        <end position="25"/>
    </location>
</feature>
<evidence type="ECO:0000256" key="4">
    <source>
        <dbReference type="ARBA" id="ARBA00023136"/>
    </source>
</evidence>
<dbReference type="InterPro" id="IPR010583">
    <property type="entry name" value="MipA"/>
</dbReference>
<evidence type="ECO:0008006" key="9">
    <source>
        <dbReference type="Google" id="ProtNLM"/>
    </source>
</evidence>
<dbReference type="Pfam" id="PF06629">
    <property type="entry name" value="MipA"/>
    <property type="match status" value="1"/>
</dbReference>
<gene>
    <name evidence="7" type="ORF">GCM10007276_03460</name>
</gene>
<comment type="subcellular location">
    <subcellularLocation>
        <location evidence="1">Cell outer membrane</location>
    </subcellularLocation>
</comment>
<evidence type="ECO:0000256" key="6">
    <source>
        <dbReference type="SAM" id="SignalP"/>
    </source>
</evidence>
<evidence type="ECO:0000313" key="7">
    <source>
        <dbReference type="EMBL" id="GGE29555.1"/>
    </source>
</evidence>
<sequence>MSIKFITALSGCCLSLAAVITPAEAADPEAGEFSAAPVTPGVAPGTDLIIELGIGGRVSPAYEGASEYEVSPFPIIRPRYVNIPGLGAFGGRDGTGFSIAPSVGYTPERDDKDYDDVAGLIDVDPTYEAGLRAAYGWRHAEIYGEARYAFGGAHGLVGEIGANAIARPTSQWEFKVGPFMSFASEDYMDTYFGVTPEEEIITAGRFTAHDPDGGIKSAGINAMIRYEFKPDWFANVEASYSRMLGDAEDSPIVEAGSKDQFAIGLGLSKRFSLDLF</sequence>
<evidence type="ECO:0000256" key="5">
    <source>
        <dbReference type="ARBA" id="ARBA00023237"/>
    </source>
</evidence>
<dbReference type="Proteomes" id="UP000602745">
    <property type="component" value="Unassembled WGS sequence"/>
</dbReference>
<accession>A0A8J2YEV6</accession>
<comment type="similarity">
    <text evidence="2">Belongs to the MipA/OmpV family.</text>
</comment>
<proteinExistence type="inferred from homology"/>
<organism evidence="7 8">
    <name type="scientific">Agaricicola taiwanensis</name>
    <dbReference type="NCBI Taxonomy" id="591372"/>
    <lineage>
        <taxon>Bacteria</taxon>
        <taxon>Pseudomonadati</taxon>
        <taxon>Pseudomonadota</taxon>
        <taxon>Alphaproteobacteria</taxon>
        <taxon>Rhodobacterales</taxon>
        <taxon>Paracoccaceae</taxon>
        <taxon>Agaricicola</taxon>
    </lineage>
</organism>
<keyword evidence="4" id="KW-0472">Membrane</keyword>
<reference evidence="7" key="1">
    <citation type="journal article" date="2014" name="Int. J. Syst. Evol. Microbiol.">
        <title>Complete genome sequence of Corynebacterium casei LMG S-19264T (=DSM 44701T), isolated from a smear-ripened cheese.</title>
        <authorList>
            <consortium name="US DOE Joint Genome Institute (JGI-PGF)"/>
            <person name="Walter F."/>
            <person name="Albersmeier A."/>
            <person name="Kalinowski J."/>
            <person name="Ruckert C."/>
        </authorList>
    </citation>
    <scope>NUCLEOTIDE SEQUENCE</scope>
    <source>
        <strain evidence="7">CCM 7684</strain>
    </source>
</reference>
<name>A0A8J2YEV6_9RHOB</name>
<keyword evidence="3 6" id="KW-0732">Signal</keyword>
<protein>
    <recommendedName>
        <fullName evidence="9">MipA/OmpV family protein</fullName>
    </recommendedName>
</protein>
<dbReference type="PANTHER" id="PTHR38776">
    <property type="entry name" value="MLTA-INTERACTING PROTEIN-RELATED"/>
    <property type="match status" value="1"/>
</dbReference>